<comment type="caution">
    <text evidence="1">The sequence shown here is derived from an EMBL/GenBank/DDBJ whole genome shotgun (WGS) entry which is preliminary data.</text>
</comment>
<protein>
    <recommendedName>
        <fullName evidence="3">ER-bound oxygenase mpaB/mpaB'/Rubber oxygenase catalytic domain-containing protein</fullName>
    </recommendedName>
</protein>
<dbReference type="PANTHER" id="PTHR36124:SF1">
    <property type="entry name" value="ER-BOUND OXYGENASE MPAB_MPAB'_RUBBER OXYGENASE CATALYTIC DOMAIN-CONTAINING PROTEIN"/>
    <property type="match status" value="1"/>
</dbReference>
<keyword evidence="2" id="KW-1185">Reference proteome</keyword>
<sequence>MLSLWRECPVDLLIAIEIGVSRALAAPAITQIFVEHQGYFNRGSARQTSAMRAVALLIQHGLSHPISRQAMIQVDEIHRLHNVPPEHLLYALACVVYGMESWFSRNSPRPLSDRDLQDVCRFWHDVAIGCRIADPPRDFDGWNRWRLQFEAEQHAPSRTNQVMAIVMARIFANRFPRGCRFLARKLFIAMLPYDLHHHIGYGVPATPMRWMTSACCQLRKLLVKIVPAARRLGTFLYSDALQLPAPSDEG</sequence>
<dbReference type="AlphaFoldDB" id="A0A9X1MPV8"/>
<dbReference type="InterPro" id="IPR046366">
    <property type="entry name" value="MPAB"/>
</dbReference>
<reference evidence="1" key="1">
    <citation type="submission" date="2021-11" db="EMBL/GenBank/DDBJ databases">
        <title>Genome sequence.</title>
        <authorList>
            <person name="Sun Q."/>
        </authorList>
    </citation>
    <scope>NUCLEOTIDE SEQUENCE</scope>
    <source>
        <strain evidence="1">JC732</strain>
    </source>
</reference>
<evidence type="ECO:0000313" key="1">
    <source>
        <dbReference type="EMBL" id="MCC9630272.1"/>
    </source>
</evidence>
<dbReference type="EMBL" id="JAJKFT010000010">
    <property type="protein sequence ID" value="MCC9630272.1"/>
    <property type="molecule type" value="Genomic_DNA"/>
</dbReference>
<organism evidence="1 2">
    <name type="scientific">Blastopirellula sediminis</name>
    <dbReference type="NCBI Taxonomy" id="2894196"/>
    <lineage>
        <taxon>Bacteria</taxon>
        <taxon>Pseudomonadati</taxon>
        <taxon>Planctomycetota</taxon>
        <taxon>Planctomycetia</taxon>
        <taxon>Pirellulales</taxon>
        <taxon>Pirellulaceae</taxon>
        <taxon>Blastopirellula</taxon>
    </lineage>
</organism>
<dbReference type="PANTHER" id="PTHR36124">
    <property type="match status" value="1"/>
</dbReference>
<gene>
    <name evidence="1" type="ORF">LOC68_17900</name>
</gene>
<accession>A0A9X1MPV8</accession>
<proteinExistence type="predicted"/>
<evidence type="ECO:0000313" key="2">
    <source>
        <dbReference type="Proteomes" id="UP001139103"/>
    </source>
</evidence>
<dbReference type="GO" id="GO:0016491">
    <property type="term" value="F:oxidoreductase activity"/>
    <property type="evidence" value="ECO:0007669"/>
    <property type="project" value="InterPro"/>
</dbReference>
<evidence type="ECO:0008006" key="3">
    <source>
        <dbReference type="Google" id="ProtNLM"/>
    </source>
</evidence>
<name>A0A9X1MPV8_9BACT</name>
<dbReference type="Proteomes" id="UP001139103">
    <property type="component" value="Unassembled WGS sequence"/>
</dbReference>
<dbReference type="RefSeq" id="WP_230221263.1">
    <property type="nucleotide sequence ID" value="NZ_JAJKFT010000010.1"/>
</dbReference>